<protein>
    <submittedName>
        <fullName evidence="1">Glutaminyl-peptide cyclotransferase</fullName>
    </submittedName>
</protein>
<dbReference type="PANTHER" id="PTHR31270">
    <property type="entry name" value="GLUTAMINYL-PEPTIDE CYCLOTRANSFERASE"/>
    <property type="match status" value="1"/>
</dbReference>
<gene>
    <name evidence="1" type="ORF">D9R14_07165</name>
</gene>
<dbReference type="InterPro" id="IPR007788">
    <property type="entry name" value="QCT"/>
</dbReference>
<keyword evidence="2" id="KW-1185">Reference proteome</keyword>
<dbReference type="Gene3D" id="2.130.10.10">
    <property type="entry name" value="YVTN repeat-like/Quinoprotein amine dehydrogenase"/>
    <property type="match status" value="1"/>
</dbReference>
<dbReference type="InterPro" id="IPR011044">
    <property type="entry name" value="Quino_amine_DH_bsu"/>
</dbReference>
<dbReference type="OrthoDB" id="9783700at2"/>
<dbReference type="AlphaFoldDB" id="A0A3L7AJI0"/>
<dbReference type="Proteomes" id="UP000269692">
    <property type="component" value="Unassembled WGS sequence"/>
</dbReference>
<organism evidence="1 2">
    <name type="scientific">Xanthobacter tagetidis</name>
    <dbReference type="NCBI Taxonomy" id="60216"/>
    <lineage>
        <taxon>Bacteria</taxon>
        <taxon>Pseudomonadati</taxon>
        <taxon>Pseudomonadota</taxon>
        <taxon>Alphaproteobacteria</taxon>
        <taxon>Hyphomicrobiales</taxon>
        <taxon>Xanthobacteraceae</taxon>
        <taxon>Xanthobacter</taxon>
    </lineage>
</organism>
<reference evidence="1 2" key="1">
    <citation type="submission" date="2018-10" db="EMBL/GenBank/DDBJ databases">
        <title>Xanthobacter tagetidis genome sequencing and assembly.</title>
        <authorList>
            <person name="Maclea K.S."/>
            <person name="Goen A.E."/>
            <person name="Fatima S.A."/>
        </authorList>
    </citation>
    <scope>NUCLEOTIDE SEQUENCE [LARGE SCALE GENOMIC DNA]</scope>
    <source>
        <strain evidence="1 2">ATCC 700314</strain>
    </source>
</reference>
<proteinExistence type="predicted"/>
<dbReference type="EMBL" id="RCTF01000004">
    <property type="protein sequence ID" value="RLP80125.1"/>
    <property type="molecule type" value="Genomic_DNA"/>
</dbReference>
<dbReference type="Pfam" id="PF05096">
    <property type="entry name" value="Glu_cyclase_2"/>
    <property type="match status" value="1"/>
</dbReference>
<comment type="caution">
    <text evidence="1">The sequence shown here is derived from an EMBL/GenBank/DDBJ whole genome shotgun (WGS) entry which is preliminary data.</text>
</comment>
<evidence type="ECO:0000313" key="2">
    <source>
        <dbReference type="Proteomes" id="UP000269692"/>
    </source>
</evidence>
<dbReference type="GO" id="GO:0016603">
    <property type="term" value="F:glutaminyl-peptide cyclotransferase activity"/>
    <property type="evidence" value="ECO:0007669"/>
    <property type="project" value="InterPro"/>
</dbReference>
<sequence>MAAPPGCSLRAEASGERAAMIGRRSLVKNAALLALGAHGLAAGVARAAPGQPTGGAVQMTPDRVLNQTAVPVFDFTVVKTHPHDTSSYTEGLVKAGGTIFEGTGLYGRSRLLEWDLESGRVLRRLDLDPNYFGEGVTVLDGRIYQLTYLDNRAFVYDQATFSKIGQLDYGTQGWGLTHDGTHLIMSNGSSMIEYRDPKTFRRVHRFYVSDAVAPVGFLNELEFARGRLYANVWQTPFIAIIDPAAGTLAGWIDLTGINPDPAALKYPYVLNGIAFDEATGNLLVTGKCWPHVWEIALVPRAG</sequence>
<accession>A0A3L7AJI0</accession>
<dbReference type="PANTHER" id="PTHR31270:SF1">
    <property type="entry name" value="GLUTAMINYL-PEPTIDE CYCLOTRANSFERASE"/>
    <property type="match status" value="1"/>
</dbReference>
<keyword evidence="1" id="KW-0808">Transferase</keyword>
<dbReference type="SUPFAM" id="SSF50969">
    <property type="entry name" value="YVTN repeat-like/Quinoprotein amine dehydrogenase"/>
    <property type="match status" value="1"/>
</dbReference>
<evidence type="ECO:0000313" key="1">
    <source>
        <dbReference type="EMBL" id="RLP80125.1"/>
    </source>
</evidence>
<dbReference type="InterPro" id="IPR015943">
    <property type="entry name" value="WD40/YVTN_repeat-like_dom_sf"/>
</dbReference>
<name>A0A3L7AJI0_9HYPH</name>